<keyword evidence="1" id="KW-0812">Transmembrane</keyword>
<dbReference type="PANTHER" id="PTHR31061">
    <property type="entry name" value="LD22376P"/>
    <property type="match status" value="1"/>
</dbReference>
<dbReference type="KEGG" id="bgok:Pr1d_36110"/>
<feature type="transmembrane region" description="Helical" evidence="1">
    <location>
        <begin position="302"/>
        <end position="324"/>
    </location>
</feature>
<gene>
    <name evidence="3" type="ORF">Pr1d_36110</name>
</gene>
<feature type="transmembrane region" description="Helical" evidence="1">
    <location>
        <begin position="123"/>
        <end position="145"/>
    </location>
</feature>
<dbReference type="EMBL" id="CP042913">
    <property type="protein sequence ID" value="QEG36299.1"/>
    <property type="molecule type" value="Genomic_DNA"/>
</dbReference>
<name>A0A5B9QEI9_9BACT</name>
<accession>A0A5B9QEI9</accession>
<dbReference type="PANTHER" id="PTHR31061:SF24">
    <property type="entry name" value="LD22376P"/>
    <property type="match status" value="1"/>
</dbReference>
<protein>
    <recommendedName>
        <fullName evidence="2">DUF5009 domain-containing protein</fullName>
    </recommendedName>
</protein>
<dbReference type="Pfam" id="PF16401">
    <property type="entry name" value="DUF5009"/>
    <property type="match status" value="1"/>
</dbReference>
<evidence type="ECO:0000313" key="3">
    <source>
        <dbReference type="EMBL" id="QEG36299.1"/>
    </source>
</evidence>
<sequence length="370" mass="41977">MLKPISDLRLKSLDALRGFDMFWIMGVDHIFHQLGEATGSSFWHVLDHQFQHPDWHGFAVYDLIFPLFLFLAGVAMPYSIGKKLEAGLARSEVLYGLVKRGLILVLLGVIYNNGLEVRGLDEIRFPSVLGRIGLAYMFAGFIYVYTKQRSQVLWCITLLLGYWLLLMLGSASGYPRGDLTEEGNIVSYVDRIILPGQLYRGIHDPEGLLATIPAVSTALMGILAGTFLENTGTDRGKQNALTMAFVGIAFVAVAQLWNLSFPINKNLWTSSFAMQCGGLSLMLLAFFYFLIDVKGWTKWAFFFRVIGMNSIFIYMSPCFIDWQYTSSKLFGWMTDITAEPYKPVIMTISLVGVQWLFLYFLYRNKVFLRI</sequence>
<dbReference type="OrthoDB" id="9788724at2"/>
<organism evidence="3 4">
    <name type="scientific">Bythopirellula goksoeyrii</name>
    <dbReference type="NCBI Taxonomy" id="1400387"/>
    <lineage>
        <taxon>Bacteria</taxon>
        <taxon>Pseudomonadati</taxon>
        <taxon>Planctomycetota</taxon>
        <taxon>Planctomycetia</taxon>
        <taxon>Pirellulales</taxon>
        <taxon>Lacipirellulaceae</taxon>
        <taxon>Bythopirellula</taxon>
    </lineage>
</organism>
<feature type="transmembrane region" description="Helical" evidence="1">
    <location>
        <begin position="93"/>
        <end position="111"/>
    </location>
</feature>
<evidence type="ECO:0000259" key="2">
    <source>
        <dbReference type="Pfam" id="PF16401"/>
    </source>
</evidence>
<feature type="transmembrane region" description="Helical" evidence="1">
    <location>
        <begin position="152"/>
        <end position="174"/>
    </location>
</feature>
<feature type="domain" description="DUF5009" evidence="2">
    <location>
        <begin position="11"/>
        <end position="109"/>
    </location>
</feature>
<feature type="transmembrane region" description="Helical" evidence="1">
    <location>
        <begin position="344"/>
        <end position="362"/>
    </location>
</feature>
<dbReference type="Proteomes" id="UP000323917">
    <property type="component" value="Chromosome"/>
</dbReference>
<feature type="transmembrane region" description="Helical" evidence="1">
    <location>
        <begin position="272"/>
        <end position="290"/>
    </location>
</feature>
<evidence type="ECO:0000313" key="4">
    <source>
        <dbReference type="Proteomes" id="UP000323917"/>
    </source>
</evidence>
<dbReference type="RefSeq" id="WP_148074662.1">
    <property type="nucleotide sequence ID" value="NZ_CP042913.1"/>
</dbReference>
<feature type="transmembrane region" description="Helical" evidence="1">
    <location>
        <begin position="63"/>
        <end position="81"/>
    </location>
</feature>
<keyword evidence="4" id="KW-1185">Reference proteome</keyword>
<feature type="transmembrane region" description="Helical" evidence="1">
    <location>
        <begin position="240"/>
        <end position="260"/>
    </location>
</feature>
<feature type="transmembrane region" description="Helical" evidence="1">
    <location>
        <begin position="208"/>
        <end position="228"/>
    </location>
</feature>
<evidence type="ECO:0000256" key="1">
    <source>
        <dbReference type="SAM" id="Phobius"/>
    </source>
</evidence>
<reference evidence="3 4" key="1">
    <citation type="submission" date="2019-08" db="EMBL/GenBank/DDBJ databases">
        <title>Deep-cultivation of Planctomycetes and their phenomic and genomic characterization uncovers novel biology.</title>
        <authorList>
            <person name="Wiegand S."/>
            <person name="Jogler M."/>
            <person name="Boedeker C."/>
            <person name="Pinto D."/>
            <person name="Vollmers J."/>
            <person name="Rivas-Marin E."/>
            <person name="Kohn T."/>
            <person name="Peeters S.H."/>
            <person name="Heuer A."/>
            <person name="Rast P."/>
            <person name="Oberbeckmann S."/>
            <person name="Bunk B."/>
            <person name="Jeske O."/>
            <person name="Meyerdierks A."/>
            <person name="Storesund J.E."/>
            <person name="Kallscheuer N."/>
            <person name="Luecker S."/>
            <person name="Lage O.M."/>
            <person name="Pohl T."/>
            <person name="Merkel B.J."/>
            <person name="Hornburger P."/>
            <person name="Mueller R.-W."/>
            <person name="Bruemmer F."/>
            <person name="Labrenz M."/>
            <person name="Spormann A.M."/>
            <person name="Op den Camp H."/>
            <person name="Overmann J."/>
            <person name="Amann R."/>
            <person name="Jetten M.S.M."/>
            <person name="Mascher T."/>
            <person name="Medema M.H."/>
            <person name="Devos D.P."/>
            <person name="Kaster A.-K."/>
            <person name="Ovreas L."/>
            <person name="Rohde M."/>
            <person name="Galperin M.Y."/>
            <person name="Jogler C."/>
        </authorList>
    </citation>
    <scope>NUCLEOTIDE SEQUENCE [LARGE SCALE GENOMIC DNA]</scope>
    <source>
        <strain evidence="3 4">Pr1d</strain>
    </source>
</reference>
<keyword evidence="1" id="KW-1133">Transmembrane helix</keyword>
<proteinExistence type="predicted"/>
<dbReference type="AlphaFoldDB" id="A0A5B9QEI9"/>
<keyword evidence="1" id="KW-0472">Membrane</keyword>
<dbReference type="InterPro" id="IPR032176">
    <property type="entry name" value="DUF5009"/>
</dbReference>